<dbReference type="Proteomes" id="UP000006051">
    <property type="component" value="Chromosome"/>
</dbReference>
<dbReference type="InterPro" id="IPR011079">
    <property type="entry name" value="Ala_racemase_C"/>
</dbReference>
<dbReference type="HOGENOM" id="CLU_028393_2_2_10"/>
<feature type="modified residue" description="N6-(pyridoxal phosphate)lysine" evidence="5 6">
    <location>
        <position position="38"/>
    </location>
</feature>
<dbReference type="SUPFAM" id="SSF51419">
    <property type="entry name" value="PLP-binding barrel"/>
    <property type="match status" value="1"/>
</dbReference>
<dbReference type="SMART" id="SM01005">
    <property type="entry name" value="Ala_racemase_C"/>
    <property type="match status" value="1"/>
</dbReference>
<dbReference type="PANTHER" id="PTHR30511:SF0">
    <property type="entry name" value="ALANINE RACEMASE, CATABOLIC-RELATED"/>
    <property type="match status" value="1"/>
</dbReference>
<dbReference type="GO" id="GO:0005829">
    <property type="term" value="C:cytosol"/>
    <property type="evidence" value="ECO:0007669"/>
    <property type="project" value="TreeGrafter"/>
</dbReference>
<dbReference type="InterPro" id="IPR001608">
    <property type="entry name" value="Ala_racemase_N"/>
</dbReference>
<dbReference type="FunFam" id="3.20.20.10:FF:000002">
    <property type="entry name" value="Alanine racemase"/>
    <property type="match status" value="1"/>
</dbReference>
<dbReference type="HAMAP" id="MF_01201">
    <property type="entry name" value="Ala_racemase"/>
    <property type="match status" value="1"/>
</dbReference>
<proteinExistence type="inferred from homology"/>
<dbReference type="GO" id="GO:0009252">
    <property type="term" value="P:peptidoglycan biosynthetic process"/>
    <property type="evidence" value="ECO:0007669"/>
    <property type="project" value="TreeGrafter"/>
</dbReference>
<keyword evidence="3 5" id="KW-0663">Pyridoxal phosphate</keyword>
<feature type="domain" description="Alanine racemase C-terminal" evidence="8">
    <location>
        <begin position="243"/>
        <end position="366"/>
    </location>
</feature>
<dbReference type="InterPro" id="IPR000821">
    <property type="entry name" value="Ala_racemase"/>
</dbReference>
<evidence type="ECO:0000256" key="3">
    <source>
        <dbReference type="ARBA" id="ARBA00022898"/>
    </source>
</evidence>
<evidence type="ECO:0000256" key="4">
    <source>
        <dbReference type="ARBA" id="ARBA00023235"/>
    </source>
</evidence>
<protein>
    <recommendedName>
        <fullName evidence="5">Alanine racemase</fullName>
        <ecNumber evidence="5">5.1.1.1</ecNumber>
    </recommendedName>
</protein>
<dbReference type="GeneID" id="71569461"/>
<keyword evidence="4 5" id="KW-0413">Isomerase</keyword>
<dbReference type="PANTHER" id="PTHR30511">
    <property type="entry name" value="ALANINE RACEMASE"/>
    <property type="match status" value="1"/>
</dbReference>
<evidence type="ECO:0000256" key="7">
    <source>
        <dbReference type="PIRSR" id="PIRSR600821-52"/>
    </source>
</evidence>
<evidence type="ECO:0000256" key="1">
    <source>
        <dbReference type="ARBA" id="ARBA00000316"/>
    </source>
</evidence>
<dbReference type="CDD" id="cd00430">
    <property type="entry name" value="PLPDE_III_AR"/>
    <property type="match status" value="1"/>
</dbReference>
<dbReference type="EMBL" id="CP003283">
    <property type="protein sequence ID" value="AFL96815.1"/>
    <property type="molecule type" value="Genomic_DNA"/>
</dbReference>
<comment type="function">
    <text evidence="5">Catalyzes the interconversion of L-alanine and D-alanine. May also act on other amino acids.</text>
</comment>
<feature type="binding site" evidence="5 7">
    <location>
        <position position="312"/>
    </location>
    <ligand>
        <name>substrate</name>
    </ligand>
</feature>
<dbReference type="GO" id="GO:0030632">
    <property type="term" value="P:D-alanine biosynthetic process"/>
    <property type="evidence" value="ECO:0007669"/>
    <property type="project" value="UniProtKB-UniRule"/>
</dbReference>
<dbReference type="SUPFAM" id="SSF50621">
    <property type="entry name" value="Alanine racemase C-terminal domain-like"/>
    <property type="match status" value="1"/>
</dbReference>
<dbReference type="eggNOG" id="COG0787">
    <property type="taxonomic scope" value="Bacteria"/>
</dbReference>
<organism evidence="9 10">
    <name type="scientific">Ornithobacterium rhinotracheale (strain ATCC 51463 / DSM 15997 / CCUG 23171 / CIP 104009 / LMG 9086)</name>
    <dbReference type="NCBI Taxonomy" id="867902"/>
    <lineage>
        <taxon>Bacteria</taxon>
        <taxon>Pseudomonadati</taxon>
        <taxon>Bacteroidota</taxon>
        <taxon>Flavobacteriia</taxon>
        <taxon>Flavobacteriales</taxon>
        <taxon>Weeksellaceae</taxon>
        <taxon>Ornithobacterium</taxon>
    </lineage>
</organism>
<comment type="catalytic activity">
    <reaction evidence="1 5">
        <text>L-alanine = D-alanine</text>
        <dbReference type="Rhea" id="RHEA:20249"/>
        <dbReference type="ChEBI" id="CHEBI:57416"/>
        <dbReference type="ChEBI" id="CHEBI:57972"/>
        <dbReference type="EC" id="5.1.1.1"/>
    </reaction>
</comment>
<dbReference type="NCBIfam" id="TIGR00492">
    <property type="entry name" value="alr"/>
    <property type="match status" value="1"/>
</dbReference>
<accession>I3ZYN1</accession>
<evidence type="ECO:0000313" key="9">
    <source>
        <dbReference type="EMBL" id="AFL96815.1"/>
    </source>
</evidence>
<dbReference type="PRINTS" id="PR00992">
    <property type="entry name" value="ALARACEMASE"/>
</dbReference>
<dbReference type="InterPro" id="IPR029066">
    <property type="entry name" value="PLP-binding_barrel"/>
</dbReference>
<dbReference type="GO" id="GO:0030170">
    <property type="term" value="F:pyridoxal phosphate binding"/>
    <property type="evidence" value="ECO:0007669"/>
    <property type="project" value="UniProtKB-UniRule"/>
</dbReference>
<dbReference type="Gene3D" id="3.20.20.10">
    <property type="entry name" value="Alanine racemase"/>
    <property type="match status" value="1"/>
</dbReference>
<dbReference type="InterPro" id="IPR009006">
    <property type="entry name" value="Ala_racemase/Decarboxylase_C"/>
</dbReference>
<dbReference type="UniPathway" id="UPA00042">
    <property type="reaction ID" value="UER00497"/>
</dbReference>
<feature type="binding site" evidence="5 7">
    <location>
        <position position="136"/>
    </location>
    <ligand>
        <name>substrate</name>
    </ligand>
</feature>
<dbReference type="PATRIC" id="fig|867902.3.peg.602"/>
<reference evidence="9 10" key="1">
    <citation type="submission" date="2012-06" db="EMBL/GenBank/DDBJ databases">
        <title>The complete genome of Ornithobacterium rhinotracheale DSM 15997.</title>
        <authorList>
            <consortium name="US DOE Joint Genome Institute (JGI-PGF)"/>
            <person name="Lucas S."/>
            <person name="Copeland A."/>
            <person name="Lapidus A."/>
            <person name="Goodwin L."/>
            <person name="Pitluck S."/>
            <person name="Peters L."/>
            <person name="Mikhailova N."/>
            <person name="Teshima H."/>
            <person name="Kyrpides N."/>
            <person name="Mavromatis K."/>
            <person name="Pagani I."/>
            <person name="Ivanova N."/>
            <person name="Ovchinnikova G."/>
            <person name="Zeytun A."/>
            <person name="Detter J.C."/>
            <person name="Han C."/>
            <person name="Land M."/>
            <person name="Hauser L."/>
            <person name="Markowitz V."/>
            <person name="Cheng J.-F."/>
            <person name="Hugenholtz P."/>
            <person name="Woyke T."/>
            <person name="Wu D."/>
            <person name="Lang E."/>
            <person name="Kopitz M."/>
            <person name="Brambilla E."/>
            <person name="Klenk H.-P."/>
            <person name="Eisen J.A."/>
        </authorList>
    </citation>
    <scope>NUCLEOTIDE SEQUENCE [LARGE SCALE GENOMIC DNA]</scope>
    <source>
        <strain evidence="10">ATCC 51463 / DSM 15997 / CCUG 23171 / LMG 9086</strain>
    </source>
</reference>
<evidence type="ECO:0000259" key="8">
    <source>
        <dbReference type="SMART" id="SM01005"/>
    </source>
</evidence>
<comment type="pathway">
    <text evidence="5">Amino-acid biosynthesis; D-alanine biosynthesis; D-alanine from L-alanine: step 1/1.</text>
</comment>
<dbReference type="RefSeq" id="WP_014790436.1">
    <property type="nucleotide sequence ID" value="NC_018016.1"/>
</dbReference>
<evidence type="ECO:0000256" key="6">
    <source>
        <dbReference type="PIRSR" id="PIRSR600821-50"/>
    </source>
</evidence>
<gene>
    <name evidence="9" type="ordered locus">Ornrh_0614</name>
</gene>
<name>I3ZYN1_ORNRL</name>
<dbReference type="GO" id="GO:0008784">
    <property type="term" value="F:alanine racemase activity"/>
    <property type="evidence" value="ECO:0007669"/>
    <property type="project" value="UniProtKB-UniRule"/>
</dbReference>
<evidence type="ECO:0000256" key="5">
    <source>
        <dbReference type="HAMAP-Rule" id="MF_01201"/>
    </source>
</evidence>
<dbReference type="GeneID" id="97257346"/>
<feature type="active site" description="Proton acceptor; specific for D-alanine" evidence="5">
    <location>
        <position position="38"/>
    </location>
</feature>
<keyword evidence="10" id="KW-1185">Reference proteome</keyword>
<comment type="similarity">
    <text evidence="5">Belongs to the alanine racemase family.</text>
</comment>
<feature type="active site" description="Proton acceptor; specific for L-alanine" evidence="5">
    <location>
        <position position="264"/>
    </location>
</feature>
<dbReference type="KEGG" id="orh:Ornrh_0614"/>
<comment type="cofactor">
    <cofactor evidence="2 5 6">
        <name>pyridoxal 5'-phosphate</name>
        <dbReference type="ChEBI" id="CHEBI:597326"/>
    </cofactor>
</comment>
<dbReference type="Gene3D" id="2.40.37.10">
    <property type="entry name" value="Lyase, Ornithine Decarboxylase, Chain A, domain 1"/>
    <property type="match status" value="1"/>
</dbReference>
<dbReference type="AlphaFoldDB" id="I3ZYN1"/>
<dbReference type="Pfam" id="PF01168">
    <property type="entry name" value="Ala_racemase_N"/>
    <property type="match status" value="1"/>
</dbReference>
<dbReference type="Pfam" id="PF00842">
    <property type="entry name" value="Ala_racemase_C"/>
    <property type="match status" value="1"/>
</dbReference>
<dbReference type="EC" id="5.1.1.1" evidence="5"/>
<evidence type="ECO:0000256" key="2">
    <source>
        <dbReference type="ARBA" id="ARBA00001933"/>
    </source>
</evidence>
<evidence type="ECO:0000313" key="10">
    <source>
        <dbReference type="Proteomes" id="UP000006051"/>
    </source>
</evidence>
<dbReference type="STRING" id="867902.Ornrh_0614"/>
<sequence length="367" mass="41104">MLYSRHAILEIDLAAIKSNVDYAKQKMNPETKLIAMVKANAYGLGAVEISKALNDQADYLAVAFAKEVADLRKAGIDKPIMVLNTDEIACEQVIDLNAEPSIFNFRILNLFTQKLIDKEIQQAYPIHLKLNTGMNRLGFGESDLHELIAQLADNPYVKVASVFSHFAVSDEPDGEEFTTEQYNRFDEYYERIAFNLGYRPLRHIANSAAIFRFPKFQLDMERLGIGMYGVAATEAERENLEIAVSLKSFISQIREIKAGETISYGRRFKAVNDMKIAVVSLGYADGVHRSFSQKGFVCIHGQKAPITGTICMDMFMVDVTHIDCKEGDEVVVFGENPSIYEVAEAAGTIPYEIITSVAPRVERVYLK</sequence>